<proteinExistence type="predicted"/>
<keyword evidence="2" id="KW-1185">Reference proteome</keyword>
<organism evidence="1 2">
    <name type="scientific">Halopseudomonas pertucinogena</name>
    <dbReference type="NCBI Taxonomy" id="86175"/>
    <lineage>
        <taxon>Bacteria</taxon>
        <taxon>Pseudomonadati</taxon>
        <taxon>Pseudomonadota</taxon>
        <taxon>Gammaproteobacteria</taxon>
        <taxon>Pseudomonadales</taxon>
        <taxon>Pseudomonadaceae</taxon>
        <taxon>Halopseudomonas</taxon>
    </lineage>
</organism>
<dbReference type="InterPro" id="IPR019658">
    <property type="entry name" value="DUF2515"/>
</dbReference>
<reference evidence="2" key="1">
    <citation type="journal article" date="2019" name="Int. J. Syst. Evol. Microbiol.">
        <title>The Global Catalogue of Microorganisms (GCM) 10K type strain sequencing project: providing services to taxonomists for standard genome sequencing and annotation.</title>
        <authorList>
            <consortium name="The Broad Institute Genomics Platform"/>
            <consortium name="The Broad Institute Genome Sequencing Center for Infectious Disease"/>
            <person name="Wu L."/>
            <person name="Ma J."/>
        </authorList>
    </citation>
    <scope>NUCLEOTIDE SEQUENCE [LARGE SCALE GENOMIC DNA]</scope>
    <source>
        <strain evidence="2">JCM 11590</strain>
    </source>
</reference>
<evidence type="ECO:0000313" key="1">
    <source>
        <dbReference type="EMBL" id="GGI98634.1"/>
    </source>
</evidence>
<protein>
    <submittedName>
        <fullName evidence="1">Uncharacterized protein</fullName>
    </submittedName>
</protein>
<dbReference type="Pfam" id="PF10720">
    <property type="entry name" value="DUF2515"/>
    <property type="match status" value="1"/>
</dbReference>
<dbReference type="RefSeq" id="WP_229710374.1">
    <property type="nucleotide sequence ID" value="NZ_BMNN01000002.1"/>
</dbReference>
<dbReference type="EMBL" id="BMNN01000002">
    <property type="protein sequence ID" value="GGI98634.1"/>
    <property type="molecule type" value="Genomic_DNA"/>
</dbReference>
<dbReference type="Proteomes" id="UP000633263">
    <property type="component" value="Unassembled WGS sequence"/>
</dbReference>
<gene>
    <name evidence="1" type="ORF">GCM10009083_14180</name>
</gene>
<accession>A0ABQ2CNR7</accession>
<name>A0ABQ2CNR7_9GAMM</name>
<comment type="caution">
    <text evidence="1">The sequence shown here is derived from an EMBL/GenBank/DDBJ whole genome shotgun (WGS) entry which is preliminary data.</text>
</comment>
<sequence>MTDAIAVLNTNTTSDSVQDITLSCAELWSIGQQEAIRRLSIQRSCLFTRVPRQHLVGDFSARAARIAATYARFYLETEQGCNPDYKGRFYWMGLAAFASKQVKCALDFIPDSLWFPLAKAATHVSKDSLGKGNFWLFQDIFVWHWFYAQYPEQFDECAPQRDTSTYVEIVKSNMASLPWAEETLTVLNNLRLTEDITKAFQYTRSFERSSDYEERRALQLQSLMMIANHEQITILQPLIYNEWVFNKSLDIQAALEDLPLIPKRVAAFTTTCDIDNEQRRVQMKDGNLYETADRMKFITAIAEKYHILMHEDVEYMEGTIRTISSWSNAE</sequence>
<evidence type="ECO:0000313" key="2">
    <source>
        <dbReference type="Proteomes" id="UP000633263"/>
    </source>
</evidence>